<dbReference type="AlphaFoldDB" id="A0A9D0YWC1"/>
<dbReference type="InterPro" id="IPR016181">
    <property type="entry name" value="Acyl_CoA_acyltransferase"/>
</dbReference>
<reference evidence="4" key="1">
    <citation type="submission" date="2020-10" db="EMBL/GenBank/DDBJ databases">
        <authorList>
            <person name="Gilroy R."/>
        </authorList>
    </citation>
    <scope>NUCLEOTIDE SEQUENCE</scope>
    <source>
        <strain evidence="4">ChiHile30-977</strain>
    </source>
</reference>
<dbReference type="CDD" id="cd04301">
    <property type="entry name" value="NAT_SF"/>
    <property type="match status" value="1"/>
</dbReference>
<evidence type="ECO:0000259" key="3">
    <source>
        <dbReference type="PROSITE" id="PS51186"/>
    </source>
</evidence>
<sequence>MRLETSGITIRDARPEDVPRLLEIYAYYVKHTAITFECEVPSAREFLARMQHTKKRYPYLVIEKDGRVQGYAYAGAFVGRSAYDWSCETTVYLDNSARKCGLGKKLYEALETRLKEMGLLNLYACIAYPRTEDEYVSKNSAEFHAHLGFTKIGEFHSCGYKFRRWYDMIWMEKIIGTHGDNQPPVRPYRYAP</sequence>
<comment type="caution">
    <text evidence="4">The sequence shown here is derived from an EMBL/GenBank/DDBJ whole genome shotgun (WGS) entry which is preliminary data.</text>
</comment>
<organism evidence="4 5">
    <name type="scientific">Candidatus Avichristensenella intestinipullorum</name>
    <dbReference type="NCBI Taxonomy" id="2840693"/>
    <lineage>
        <taxon>Bacteria</taxon>
        <taxon>Bacillati</taxon>
        <taxon>Bacillota</taxon>
        <taxon>Clostridia</taxon>
        <taxon>Candidatus Avichristensenella</taxon>
    </lineage>
</organism>
<dbReference type="PANTHER" id="PTHR43072">
    <property type="entry name" value="N-ACETYLTRANSFERASE"/>
    <property type="match status" value="1"/>
</dbReference>
<evidence type="ECO:0000313" key="4">
    <source>
        <dbReference type="EMBL" id="HIQ63055.1"/>
    </source>
</evidence>
<keyword evidence="1" id="KW-0808">Transferase</keyword>
<name>A0A9D0YWC1_9FIRM</name>
<dbReference type="SUPFAM" id="SSF55729">
    <property type="entry name" value="Acyl-CoA N-acyltransferases (Nat)"/>
    <property type="match status" value="1"/>
</dbReference>
<reference evidence="4" key="2">
    <citation type="journal article" date="2021" name="PeerJ">
        <title>Extensive microbial diversity within the chicken gut microbiome revealed by metagenomics and culture.</title>
        <authorList>
            <person name="Gilroy R."/>
            <person name="Ravi A."/>
            <person name="Getino M."/>
            <person name="Pursley I."/>
            <person name="Horton D.L."/>
            <person name="Alikhan N.F."/>
            <person name="Baker D."/>
            <person name="Gharbi K."/>
            <person name="Hall N."/>
            <person name="Watson M."/>
            <person name="Adriaenssens E.M."/>
            <person name="Foster-Nyarko E."/>
            <person name="Jarju S."/>
            <person name="Secka A."/>
            <person name="Antonio M."/>
            <person name="Oren A."/>
            <person name="Chaudhuri R.R."/>
            <person name="La Ragione R."/>
            <person name="Hildebrand F."/>
            <person name="Pallen M.J."/>
        </authorList>
    </citation>
    <scope>NUCLEOTIDE SEQUENCE</scope>
    <source>
        <strain evidence="4">ChiHile30-977</strain>
    </source>
</reference>
<feature type="domain" description="N-acetyltransferase" evidence="3">
    <location>
        <begin position="8"/>
        <end position="176"/>
    </location>
</feature>
<dbReference type="GO" id="GO:0016747">
    <property type="term" value="F:acyltransferase activity, transferring groups other than amino-acyl groups"/>
    <property type="evidence" value="ECO:0007669"/>
    <property type="project" value="InterPro"/>
</dbReference>
<dbReference type="EMBL" id="DVFI01000086">
    <property type="protein sequence ID" value="HIQ63055.1"/>
    <property type="molecule type" value="Genomic_DNA"/>
</dbReference>
<evidence type="ECO:0000256" key="1">
    <source>
        <dbReference type="ARBA" id="ARBA00022679"/>
    </source>
</evidence>
<dbReference type="InterPro" id="IPR000182">
    <property type="entry name" value="GNAT_dom"/>
</dbReference>
<dbReference type="Proteomes" id="UP000886819">
    <property type="component" value="Unassembled WGS sequence"/>
</dbReference>
<evidence type="ECO:0000256" key="2">
    <source>
        <dbReference type="ARBA" id="ARBA00023315"/>
    </source>
</evidence>
<dbReference type="PANTHER" id="PTHR43072:SF23">
    <property type="entry name" value="UPF0039 PROTEIN C11D3.02C"/>
    <property type="match status" value="1"/>
</dbReference>
<accession>A0A9D0YWC1</accession>
<keyword evidence="2" id="KW-0012">Acyltransferase</keyword>
<dbReference type="PROSITE" id="PS51186">
    <property type="entry name" value="GNAT"/>
    <property type="match status" value="1"/>
</dbReference>
<proteinExistence type="predicted"/>
<dbReference type="Gene3D" id="3.40.630.30">
    <property type="match status" value="1"/>
</dbReference>
<protein>
    <submittedName>
        <fullName evidence="4">GNAT family N-acetyltransferase</fullName>
    </submittedName>
</protein>
<gene>
    <name evidence="4" type="ORF">IAA66_05645</name>
</gene>
<dbReference type="Pfam" id="PF13420">
    <property type="entry name" value="Acetyltransf_4"/>
    <property type="match status" value="1"/>
</dbReference>
<evidence type="ECO:0000313" key="5">
    <source>
        <dbReference type="Proteomes" id="UP000886819"/>
    </source>
</evidence>